<dbReference type="Pfam" id="PF20268">
    <property type="entry name" value="SBDS_C"/>
    <property type="match status" value="1"/>
</dbReference>
<dbReference type="RefSeq" id="XP_025365369.1">
    <property type="nucleotide sequence ID" value="XM_025507286.1"/>
</dbReference>
<evidence type="ECO:0000256" key="6">
    <source>
        <dbReference type="ARBA" id="ARBA00023242"/>
    </source>
</evidence>
<dbReference type="FunFam" id="3.30.1250.10:FF:000001">
    <property type="entry name" value="SBDS, ribosome maturation factor"/>
    <property type="match status" value="1"/>
</dbReference>
<evidence type="ECO:0000256" key="1">
    <source>
        <dbReference type="ARBA" id="ARBA00004123"/>
    </source>
</evidence>
<dbReference type="Gene3D" id="3.30.1250.10">
    <property type="entry name" value="Ribosome maturation protein SBDS, N-terminal domain"/>
    <property type="match status" value="1"/>
</dbReference>
<feature type="domain" description="Ribosome maturation protein SDO1/SBDS C-terminal" evidence="11">
    <location>
        <begin position="174"/>
        <end position="241"/>
    </location>
</feature>
<dbReference type="SUPFAM" id="SSF89895">
    <property type="entry name" value="FYSH domain"/>
    <property type="match status" value="1"/>
</dbReference>
<sequence length="254" mass="28541">MPINQPANQIKLTNVSVVRLKKGGKRFEIACYKNKVREWRTGVETDLDEVVQIENVFVNVSKGQVAPQEDLQKAFGTTDREKITLEILKKGELQVGEKERNAELSSLWRDIATQVASRCVDPSTKRPYTVGVIEKAMSEIHYSVKTGKTAKSQSLDVIKSIQAAKTLPLERARMRVRITMPAKEGKKCKDKVMPNVEKVEDEEWDGEEWELIATIDPGALKVLNELLEVETKGKARVETLSFATVGEGEDDQED</sequence>
<evidence type="ECO:0000256" key="7">
    <source>
        <dbReference type="ARBA" id="ARBA00049708"/>
    </source>
</evidence>
<accession>A0A316UZM5</accession>
<evidence type="ECO:0000256" key="8">
    <source>
        <dbReference type="ARBA" id="ARBA00071414"/>
    </source>
</evidence>
<keyword evidence="5" id="KW-0690">Ribosome biogenesis</keyword>
<evidence type="ECO:0000313" key="13">
    <source>
        <dbReference type="Proteomes" id="UP000245884"/>
    </source>
</evidence>
<dbReference type="Pfam" id="PF01172">
    <property type="entry name" value="SBDS_N"/>
    <property type="match status" value="1"/>
</dbReference>
<dbReference type="NCBIfam" id="TIGR00291">
    <property type="entry name" value="RNA_SBDS"/>
    <property type="match status" value="1"/>
</dbReference>
<evidence type="ECO:0000313" key="12">
    <source>
        <dbReference type="EMBL" id="PWN30757.1"/>
    </source>
</evidence>
<dbReference type="InterPro" id="IPR018978">
    <property type="entry name" value="SDO1/SBDS_central"/>
</dbReference>
<proteinExistence type="inferred from homology"/>
<dbReference type="STRING" id="1569628.A0A316UZM5"/>
<dbReference type="OrthoDB" id="10253092at2759"/>
<dbReference type="GO" id="GO:0005634">
    <property type="term" value="C:nucleus"/>
    <property type="evidence" value="ECO:0007669"/>
    <property type="project" value="UniProtKB-SubCell"/>
</dbReference>
<dbReference type="GO" id="GO:0042256">
    <property type="term" value="P:cytosolic ribosome assembly"/>
    <property type="evidence" value="ECO:0007669"/>
    <property type="project" value="InterPro"/>
</dbReference>
<dbReference type="InterPro" id="IPR039100">
    <property type="entry name" value="Sdo1/SBDS-like"/>
</dbReference>
<dbReference type="InterPro" id="IPR036786">
    <property type="entry name" value="Ribosome_mat_SBDS_N_sf"/>
</dbReference>
<dbReference type="EMBL" id="KZ819662">
    <property type="protein sequence ID" value="PWN30757.1"/>
    <property type="molecule type" value="Genomic_DNA"/>
</dbReference>
<dbReference type="InterPro" id="IPR046928">
    <property type="entry name" value="SDO1/SBDS_C"/>
</dbReference>
<comment type="similarity">
    <text evidence="3">Belongs to the SDO1/SBDS family.</text>
</comment>
<dbReference type="Gene3D" id="1.10.10.900">
    <property type="entry name" value="SBDS protein C-terminal domain, subdomain 1"/>
    <property type="match status" value="1"/>
</dbReference>
<evidence type="ECO:0000256" key="2">
    <source>
        <dbReference type="ARBA" id="ARBA00004496"/>
    </source>
</evidence>
<evidence type="ECO:0000259" key="9">
    <source>
        <dbReference type="Pfam" id="PF01172"/>
    </source>
</evidence>
<dbReference type="Gene3D" id="3.30.70.240">
    <property type="match status" value="1"/>
</dbReference>
<comment type="subunit">
    <text evidence="7">Associates with the 60S ribosomal subunit.</text>
</comment>
<dbReference type="InterPro" id="IPR037188">
    <property type="entry name" value="Sdo1/SBDS_central_sf"/>
</dbReference>
<name>A0A316UZM5_9BASI</name>
<dbReference type="PANTHER" id="PTHR10927">
    <property type="entry name" value="RIBOSOME MATURATION PROTEIN SBDS"/>
    <property type="match status" value="1"/>
</dbReference>
<dbReference type="PANTHER" id="PTHR10927:SF1">
    <property type="entry name" value="RIBOSOME MATURATION PROTEIN SBDS"/>
    <property type="match status" value="1"/>
</dbReference>
<dbReference type="GO" id="GO:0005737">
    <property type="term" value="C:cytoplasm"/>
    <property type="evidence" value="ECO:0007669"/>
    <property type="project" value="UniProtKB-SubCell"/>
</dbReference>
<evidence type="ECO:0000256" key="4">
    <source>
        <dbReference type="ARBA" id="ARBA00022490"/>
    </source>
</evidence>
<keyword evidence="6" id="KW-0539">Nucleus</keyword>
<protein>
    <recommendedName>
        <fullName evidence="8">Ribosome maturation protein SDO1</fullName>
    </recommendedName>
</protein>
<dbReference type="SUPFAM" id="SSF109728">
    <property type="entry name" value="Hypothetical protein AF0491, middle domain"/>
    <property type="match status" value="1"/>
</dbReference>
<dbReference type="GeneID" id="37029109"/>
<feature type="domain" description="Ribosome maturation protein SDO1/SBDS central" evidence="10">
    <location>
        <begin position="109"/>
        <end position="172"/>
    </location>
</feature>
<evidence type="ECO:0000256" key="3">
    <source>
        <dbReference type="ARBA" id="ARBA00007433"/>
    </source>
</evidence>
<evidence type="ECO:0000259" key="11">
    <source>
        <dbReference type="Pfam" id="PF20268"/>
    </source>
</evidence>
<keyword evidence="4" id="KW-0963">Cytoplasm</keyword>
<organism evidence="12 13">
    <name type="scientific">Jaminaea rosea</name>
    <dbReference type="NCBI Taxonomy" id="1569628"/>
    <lineage>
        <taxon>Eukaryota</taxon>
        <taxon>Fungi</taxon>
        <taxon>Dikarya</taxon>
        <taxon>Basidiomycota</taxon>
        <taxon>Ustilaginomycotina</taxon>
        <taxon>Exobasidiomycetes</taxon>
        <taxon>Microstromatales</taxon>
        <taxon>Microstromatales incertae sedis</taxon>
        <taxon>Jaminaea</taxon>
    </lineage>
</organism>
<keyword evidence="13" id="KW-1185">Reference proteome</keyword>
<dbReference type="InterPro" id="IPR019783">
    <property type="entry name" value="SDO1/SBDS_N"/>
</dbReference>
<feature type="domain" description="Ribosome maturation protein SDO1/SBDS N-terminal" evidence="9">
    <location>
        <begin position="14"/>
        <end position="100"/>
    </location>
</feature>
<dbReference type="AlphaFoldDB" id="A0A316UZM5"/>
<dbReference type="InterPro" id="IPR002140">
    <property type="entry name" value="Sdo1/SBDS"/>
</dbReference>
<reference evidence="12 13" key="1">
    <citation type="journal article" date="2018" name="Mol. Biol. Evol.">
        <title>Broad Genomic Sampling Reveals a Smut Pathogenic Ancestry of the Fungal Clade Ustilaginomycotina.</title>
        <authorList>
            <person name="Kijpornyongpan T."/>
            <person name="Mondo S.J."/>
            <person name="Barry K."/>
            <person name="Sandor L."/>
            <person name="Lee J."/>
            <person name="Lipzen A."/>
            <person name="Pangilinan J."/>
            <person name="LaButti K."/>
            <person name="Hainaut M."/>
            <person name="Henrissat B."/>
            <person name="Grigoriev I.V."/>
            <person name="Spatafora J.W."/>
            <person name="Aime M.C."/>
        </authorList>
    </citation>
    <scope>NUCLEOTIDE SEQUENCE [LARGE SCALE GENOMIC DNA]</scope>
    <source>
        <strain evidence="12 13">MCA 5214</strain>
    </source>
</reference>
<comment type="subcellular location">
    <subcellularLocation>
        <location evidence="2">Cytoplasm</location>
    </subcellularLocation>
    <subcellularLocation>
        <location evidence="1">Nucleus</location>
    </subcellularLocation>
</comment>
<dbReference type="Pfam" id="PF09377">
    <property type="entry name" value="SBDS_domain_II"/>
    <property type="match status" value="1"/>
</dbReference>
<evidence type="ECO:0000256" key="5">
    <source>
        <dbReference type="ARBA" id="ARBA00022517"/>
    </source>
</evidence>
<dbReference type="Proteomes" id="UP000245884">
    <property type="component" value="Unassembled WGS sequence"/>
</dbReference>
<evidence type="ECO:0000259" key="10">
    <source>
        <dbReference type="Pfam" id="PF09377"/>
    </source>
</evidence>
<gene>
    <name evidence="12" type="ORF">BDZ90DRAFT_236080</name>
</gene>